<dbReference type="CDD" id="cd00207">
    <property type="entry name" value="fer2"/>
    <property type="match status" value="1"/>
</dbReference>
<evidence type="ECO:0000259" key="12">
    <source>
        <dbReference type="PROSITE" id="PS51085"/>
    </source>
</evidence>
<dbReference type="InterPro" id="IPR001041">
    <property type="entry name" value="2Fe-2S_ferredoxin-type"/>
</dbReference>
<dbReference type="Gene3D" id="3.10.20.30">
    <property type="match status" value="1"/>
</dbReference>
<dbReference type="InterPro" id="IPR012675">
    <property type="entry name" value="Beta-grasp_dom_sf"/>
</dbReference>
<dbReference type="PANTHER" id="PTHR11921">
    <property type="entry name" value="SUCCINATE DEHYDROGENASE IRON-SULFUR PROTEIN"/>
    <property type="match status" value="1"/>
</dbReference>
<comment type="cofactor">
    <cofactor evidence="11">
        <name>[2Fe-2S] cluster</name>
        <dbReference type="ChEBI" id="CHEBI:190135"/>
    </cofactor>
</comment>
<evidence type="ECO:0000313" key="13">
    <source>
        <dbReference type="EMBL" id="OGH67991.1"/>
    </source>
</evidence>
<evidence type="ECO:0000256" key="2">
    <source>
        <dbReference type="ARBA" id="ARBA00001966"/>
    </source>
</evidence>
<evidence type="ECO:0000256" key="11">
    <source>
        <dbReference type="ARBA" id="ARBA00034078"/>
    </source>
</evidence>
<evidence type="ECO:0000256" key="3">
    <source>
        <dbReference type="ARBA" id="ARBA00005163"/>
    </source>
</evidence>
<name>A0A1F6M8R6_9BACT</name>
<dbReference type="NCBIfam" id="TIGR00384">
    <property type="entry name" value="dhsB"/>
    <property type="match status" value="1"/>
</dbReference>
<evidence type="ECO:0000313" key="14">
    <source>
        <dbReference type="Proteomes" id="UP000176532"/>
    </source>
</evidence>
<sequence length="238" mass="26725">MSVTIKISRSHAKRAAYTEDYTVEYEKGMTVLMVLEHIRESMDATLSFRWNCRAGRCGSCAMEINGIPALACKAEIPADAKEISVAPMKIFPAVRDLVVDLTPMREGLRKIGGFQSAQKPFFKMHDYDIEIAGEMRRCIECGICQDVCHVLREHKKNYAGPRFAVKAAANEMHPEDRESRAAEMEKLGLGYCNVTKCCQSVCPEKIRITDDAIIPMKEKIAGLQRKEFFKKILGGGKK</sequence>
<dbReference type="InterPro" id="IPR006058">
    <property type="entry name" value="2Fe2S_fd_BS"/>
</dbReference>
<dbReference type="PROSITE" id="PS00197">
    <property type="entry name" value="2FE2S_FER_1"/>
    <property type="match status" value="1"/>
</dbReference>
<evidence type="ECO:0000256" key="9">
    <source>
        <dbReference type="ARBA" id="ARBA00023004"/>
    </source>
</evidence>
<comment type="pathway">
    <text evidence="3">Carbohydrate metabolism; tricarboxylic acid cycle.</text>
</comment>
<evidence type="ECO:0000256" key="8">
    <source>
        <dbReference type="ARBA" id="ARBA00023002"/>
    </source>
</evidence>
<keyword evidence="10" id="KW-0411">Iron-sulfur</keyword>
<dbReference type="GO" id="GO:0006099">
    <property type="term" value="P:tricarboxylic acid cycle"/>
    <property type="evidence" value="ECO:0007669"/>
    <property type="project" value="InterPro"/>
</dbReference>
<dbReference type="GO" id="GO:0016491">
    <property type="term" value="F:oxidoreductase activity"/>
    <property type="evidence" value="ECO:0007669"/>
    <property type="project" value="UniProtKB-KW"/>
</dbReference>
<dbReference type="GO" id="GO:0009055">
    <property type="term" value="F:electron transfer activity"/>
    <property type="evidence" value="ECO:0007669"/>
    <property type="project" value="InterPro"/>
</dbReference>
<dbReference type="GO" id="GO:0051537">
    <property type="term" value="F:2 iron, 2 sulfur cluster binding"/>
    <property type="evidence" value="ECO:0007669"/>
    <property type="project" value="UniProtKB-KW"/>
</dbReference>
<proteinExistence type="inferred from homology"/>
<comment type="similarity">
    <text evidence="4">Belongs to the succinate dehydrogenase/fumarate reductase iron-sulfur protein family.</text>
</comment>
<dbReference type="InterPro" id="IPR036010">
    <property type="entry name" value="2Fe-2S_ferredoxin-like_sf"/>
</dbReference>
<dbReference type="GO" id="GO:0051539">
    <property type="term" value="F:4 iron, 4 sulfur cluster binding"/>
    <property type="evidence" value="ECO:0007669"/>
    <property type="project" value="UniProtKB-KW"/>
</dbReference>
<evidence type="ECO:0000256" key="4">
    <source>
        <dbReference type="ARBA" id="ARBA00009433"/>
    </source>
</evidence>
<dbReference type="GO" id="GO:0046872">
    <property type="term" value="F:metal ion binding"/>
    <property type="evidence" value="ECO:0007669"/>
    <property type="project" value="UniProtKB-KW"/>
</dbReference>
<keyword evidence="8" id="KW-0560">Oxidoreductase</keyword>
<comment type="cofactor">
    <cofactor evidence="1">
        <name>[3Fe-4S] cluster</name>
        <dbReference type="ChEBI" id="CHEBI:21137"/>
    </cofactor>
</comment>
<dbReference type="InterPro" id="IPR050573">
    <property type="entry name" value="SDH/FRD_Iron-Sulfur"/>
</dbReference>
<dbReference type="SUPFAM" id="SSF46548">
    <property type="entry name" value="alpha-helical ferredoxin"/>
    <property type="match status" value="1"/>
</dbReference>
<gene>
    <name evidence="13" type="ORF">A3C15_00855</name>
</gene>
<keyword evidence="7" id="KW-0479">Metal-binding</keyword>
<dbReference type="InterPro" id="IPR004489">
    <property type="entry name" value="Succ_DH/fum_Rdtase_Fe-S"/>
</dbReference>
<dbReference type="STRING" id="1798682.A3C15_00855"/>
<dbReference type="PROSITE" id="PS51085">
    <property type="entry name" value="2FE2S_FER_2"/>
    <property type="match status" value="1"/>
</dbReference>
<evidence type="ECO:0000256" key="10">
    <source>
        <dbReference type="ARBA" id="ARBA00023014"/>
    </source>
</evidence>
<protein>
    <recommendedName>
        <fullName evidence="12">2Fe-2S ferredoxin-type domain-containing protein</fullName>
    </recommendedName>
</protein>
<dbReference type="Pfam" id="PF13085">
    <property type="entry name" value="Fer2_3"/>
    <property type="match status" value="1"/>
</dbReference>
<dbReference type="GO" id="GO:0022904">
    <property type="term" value="P:respiratory electron transport chain"/>
    <property type="evidence" value="ECO:0007669"/>
    <property type="project" value="TreeGrafter"/>
</dbReference>
<keyword evidence="9" id="KW-0408">Iron</keyword>
<evidence type="ECO:0000256" key="7">
    <source>
        <dbReference type="ARBA" id="ARBA00022723"/>
    </source>
</evidence>
<organism evidence="13 14">
    <name type="scientific">Candidatus Magasanikbacteria bacterium RIFCSPHIGHO2_02_FULL_50_9b</name>
    <dbReference type="NCBI Taxonomy" id="1798682"/>
    <lineage>
        <taxon>Bacteria</taxon>
        <taxon>Candidatus Magasanikiibacteriota</taxon>
    </lineage>
</organism>
<dbReference type="Pfam" id="PF13183">
    <property type="entry name" value="Fer4_8"/>
    <property type="match status" value="1"/>
</dbReference>
<comment type="caution">
    <text evidence="13">The sequence shown here is derived from an EMBL/GenBank/DDBJ whole genome shotgun (WGS) entry which is preliminary data.</text>
</comment>
<keyword evidence="5" id="KW-0004">4Fe-4S</keyword>
<dbReference type="Proteomes" id="UP000176532">
    <property type="component" value="Unassembled WGS sequence"/>
</dbReference>
<dbReference type="SUPFAM" id="SSF54292">
    <property type="entry name" value="2Fe-2S ferredoxin-like"/>
    <property type="match status" value="1"/>
</dbReference>
<reference evidence="13 14" key="1">
    <citation type="journal article" date="2016" name="Nat. Commun.">
        <title>Thousands of microbial genomes shed light on interconnected biogeochemical processes in an aquifer system.</title>
        <authorList>
            <person name="Anantharaman K."/>
            <person name="Brown C.T."/>
            <person name="Hug L.A."/>
            <person name="Sharon I."/>
            <person name="Castelle C.J."/>
            <person name="Probst A.J."/>
            <person name="Thomas B.C."/>
            <person name="Singh A."/>
            <person name="Wilkins M.J."/>
            <person name="Karaoz U."/>
            <person name="Brodie E.L."/>
            <person name="Williams K.H."/>
            <person name="Hubbard S.S."/>
            <person name="Banfield J.F."/>
        </authorList>
    </citation>
    <scope>NUCLEOTIDE SEQUENCE [LARGE SCALE GENOMIC DNA]</scope>
</reference>
<comment type="cofactor">
    <cofactor evidence="2">
        <name>[4Fe-4S] cluster</name>
        <dbReference type="ChEBI" id="CHEBI:49883"/>
    </cofactor>
</comment>
<dbReference type="PANTHER" id="PTHR11921:SF29">
    <property type="entry name" value="SUCCINATE DEHYDROGENASE [UBIQUINONE] IRON-SULFUR SUBUNIT, MITOCHONDRIAL"/>
    <property type="match status" value="1"/>
</dbReference>
<dbReference type="InterPro" id="IPR009051">
    <property type="entry name" value="Helical_ferredxn"/>
</dbReference>
<accession>A0A1F6M8R6</accession>
<evidence type="ECO:0000256" key="1">
    <source>
        <dbReference type="ARBA" id="ARBA00001927"/>
    </source>
</evidence>
<dbReference type="GO" id="GO:0005886">
    <property type="term" value="C:plasma membrane"/>
    <property type="evidence" value="ECO:0007669"/>
    <property type="project" value="TreeGrafter"/>
</dbReference>
<dbReference type="InterPro" id="IPR025192">
    <property type="entry name" value="Succ_DH/fum_Rdtase_N"/>
</dbReference>
<dbReference type="Gene3D" id="1.10.1060.10">
    <property type="entry name" value="Alpha-helical ferredoxin"/>
    <property type="match status" value="1"/>
</dbReference>
<evidence type="ECO:0000256" key="5">
    <source>
        <dbReference type="ARBA" id="ARBA00022485"/>
    </source>
</evidence>
<feature type="domain" description="2Fe-2S ferredoxin-type" evidence="12">
    <location>
        <begin position="1"/>
        <end position="89"/>
    </location>
</feature>
<dbReference type="InterPro" id="IPR017896">
    <property type="entry name" value="4Fe4S_Fe-S-bd"/>
</dbReference>
<dbReference type="AlphaFoldDB" id="A0A1F6M8R6"/>
<dbReference type="EMBL" id="MFQD01000022">
    <property type="protein sequence ID" value="OGH67991.1"/>
    <property type="molecule type" value="Genomic_DNA"/>
</dbReference>
<evidence type="ECO:0000256" key="6">
    <source>
        <dbReference type="ARBA" id="ARBA00022714"/>
    </source>
</evidence>
<keyword evidence="6" id="KW-0001">2Fe-2S</keyword>